<dbReference type="KEGG" id="thao:NI17_004265"/>
<dbReference type="Proteomes" id="UP000265719">
    <property type="component" value="Chromosome"/>
</dbReference>
<dbReference type="EMBL" id="CP063196">
    <property type="protein sequence ID" value="UOE20452.1"/>
    <property type="molecule type" value="Genomic_DNA"/>
</dbReference>
<keyword evidence="1" id="KW-1133">Transmembrane helix</keyword>
<sequence length="52" mass="5416">MGALGIPELVALVVILAVPVAIAVAGVAFTVRIARHGAPATFARARRRREIP</sequence>
<dbReference type="AlphaFoldDB" id="A0AA97LYB0"/>
<organism evidence="2 3">
    <name type="scientific">Thermobifida halotolerans</name>
    <dbReference type="NCBI Taxonomy" id="483545"/>
    <lineage>
        <taxon>Bacteria</taxon>
        <taxon>Bacillati</taxon>
        <taxon>Actinomycetota</taxon>
        <taxon>Actinomycetes</taxon>
        <taxon>Streptosporangiales</taxon>
        <taxon>Nocardiopsidaceae</taxon>
        <taxon>Thermobifida</taxon>
    </lineage>
</organism>
<feature type="transmembrane region" description="Helical" evidence="1">
    <location>
        <begin position="12"/>
        <end position="34"/>
    </location>
</feature>
<gene>
    <name evidence="2" type="ORF">NI17_004265</name>
</gene>
<dbReference type="RefSeq" id="WP_170163001.1">
    <property type="nucleotide sequence ID" value="NZ_CP063196.1"/>
</dbReference>
<evidence type="ECO:0000313" key="2">
    <source>
        <dbReference type="EMBL" id="UOE20452.1"/>
    </source>
</evidence>
<accession>A0AA97LYB0</accession>
<proteinExistence type="predicted"/>
<keyword evidence="1" id="KW-0812">Transmembrane</keyword>
<protein>
    <submittedName>
        <fullName evidence="2">Uncharacterized protein</fullName>
    </submittedName>
</protein>
<evidence type="ECO:0000256" key="1">
    <source>
        <dbReference type="SAM" id="Phobius"/>
    </source>
</evidence>
<keyword evidence="3" id="KW-1185">Reference proteome</keyword>
<evidence type="ECO:0000313" key="3">
    <source>
        <dbReference type="Proteomes" id="UP000265719"/>
    </source>
</evidence>
<keyword evidence="1" id="KW-0472">Membrane</keyword>
<reference evidence="2" key="1">
    <citation type="submission" date="2020-10" db="EMBL/GenBank/DDBJ databases">
        <title>De novo genome project of the cellulose decomposer Thermobifida halotolerans type strain.</title>
        <authorList>
            <person name="Nagy I."/>
            <person name="Horvath B."/>
            <person name="Kukolya J."/>
            <person name="Nagy I."/>
            <person name="Orsini M."/>
        </authorList>
    </citation>
    <scope>NUCLEOTIDE SEQUENCE</scope>
    <source>
        <strain evidence="2">DSM 44931</strain>
    </source>
</reference>
<name>A0AA97LYB0_9ACTN</name>